<dbReference type="EMBL" id="WOTH01000011">
    <property type="protein sequence ID" value="NHO53777.1"/>
    <property type="molecule type" value="Genomic_DNA"/>
</dbReference>
<organism evidence="2 3">
    <name type="scientific">Acetobacter estunensis</name>
    <dbReference type="NCBI Taxonomy" id="104097"/>
    <lineage>
        <taxon>Bacteria</taxon>
        <taxon>Pseudomonadati</taxon>
        <taxon>Pseudomonadota</taxon>
        <taxon>Alphaproteobacteria</taxon>
        <taxon>Acetobacterales</taxon>
        <taxon>Acetobacteraceae</taxon>
        <taxon>Acetobacter</taxon>
    </lineage>
</organism>
<dbReference type="InterPro" id="IPR003672">
    <property type="entry name" value="CobN/Mg_chltase"/>
</dbReference>
<feature type="domain" description="CobN/magnesium chelatase" evidence="1">
    <location>
        <begin position="141"/>
        <end position="692"/>
    </location>
</feature>
<accession>A0A967BCC0</accession>
<feature type="domain" description="CobN/magnesium chelatase" evidence="1">
    <location>
        <begin position="699"/>
        <end position="1107"/>
    </location>
</feature>
<comment type="caution">
    <text evidence="2">The sequence shown here is derived from an EMBL/GenBank/DDBJ whole genome shotgun (WGS) entry which is preliminary data.</text>
</comment>
<dbReference type="CDD" id="cd10150">
    <property type="entry name" value="CobN_like"/>
    <property type="match status" value="1"/>
</dbReference>
<gene>
    <name evidence="2" type="primary">cobN</name>
    <name evidence="2" type="ORF">GOB87_07340</name>
</gene>
<keyword evidence="2" id="KW-0436">Ligase</keyword>
<evidence type="ECO:0000313" key="2">
    <source>
        <dbReference type="EMBL" id="NHO53777.1"/>
    </source>
</evidence>
<protein>
    <submittedName>
        <fullName evidence="2">Cobaltochelatase subunit CobN</fullName>
        <ecNumber evidence="2">6.6.1.2</ecNumber>
    </submittedName>
</protein>
<dbReference type="PANTHER" id="PTHR44119">
    <property type="entry name" value="MAGNESIUM-CHELATASE SUBUNIT CHLH, CHLOROPLASTIC"/>
    <property type="match status" value="1"/>
</dbReference>
<dbReference type="Pfam" id="PF02514">
    <property type="entry name" value="CobN-Mg_chel"/>
    <property type="match status" value="2"/>
</dbReference>
<dbReference type="NCBIfam" id="NF008973">
    <property type="entry name" value="PRK12321.1"/>
    <property type="match status" value="1"/>
</dbReference>
<dbReference type="EC" id="6.6.1.2" evidence="2"/>
<sequence length="1117" mass="120522">MHLLVRERQSIDEQDVAEDLAHAPSDVVVLSFSDSDLLSLEQAYTRLPDPGFSLRVVNLGRLRHPMSIDLYVEQTIAQARCVVVRLLGGVDYWRYGVEEVAACCRAADIALALLPGDTREDARLVGWSTLTGAPYTRMLGFLREGGPRNAREALLLMRHCAGLGEDDGAEPEELPPAGLYREAMQSQPLRASLVFYRAHLLAGDTDVIDAVTDALERKGIGVEALFVSSLKQPDVAAWVERHLLETTPDVVLNATAFAVRGEGMETSPLEAPGVPILQLVQPGATQAAWRESFRGLSQSDLAMQVVLPELDGRITTLPVSFKADAAPGHPARREPWAPGIAALGEQVRRLAGLGHIPVAQRKLAVVFSDYPGACADGVSAQVAHAVGLDSFASLSSILGMLRDSGYSCGEAAAHEAEELVRALTTGTVASFLSVSTYRKQFQELPEAFRASVLRAWGEPEQDAAVHDGAFHVRHHVLGNVVMAVQPDRGNVAERKAQYHDPDVPPCHAYVAFYLWLRQTCRIDALVHLGAHGTLEWLPGKAVAQADTDAPSVLVGGVPVIYPFIVNNPGEAAAAKRRLGAVTIGHMTPPIMKAGLSDDMAELEALIDEYAEADGLDRRRVALLRRDILDRATRTGLLAESGVKAGEGDEAEELARLDAYLCDVKDLQIRDGLHVFGQTPPQATQLAQTIATASGAQPRDVMLRLEASAGRERRAFLAALDGRFVEPGPSGAPTRGRLDVLPTGRNLFTIDPRAIPTPSAVELARTQVEQILTRHLQEEGEPLRHLVMDLWGSASLRTGGEDLALALLLMGVEPLWDGGSGRVSGIEVVPMPVLDRPRVDVTLRISGFFRDTFPGQIALFRQAVEAVAARVEAPEWNPLAASLAEGALVPSRVFGSAPGTYGAGVEEALQSGAWTDRAGLGEAYLAANDWTYDREQDVRRERDGLARQIGQAEVILHTQDHAETDILETPDAAAHEGGLMAAAAALGVTPRSWHGDTSDPNAPKLRDTQAEVVRVVRGRLANPRWMAGMRRHGYRGAAEIVRGVEALCAFAVTMPVRFDAQFDLVCAATLGDDTCDAFLRDANPAAHAAIRAWLAEMIRRGLWHPRSNSVQALLDDNA</sequence>
<dbReference type="PANTHER" id="PTHR44119:SF4">
    <property type="entry name" value="AEROBIC COBALTOCHELATASE SUBUNIT COBN"/>
    <property type="match status" value="1"/>
</dbReference>
<evidence type="ECO:0000313" key="3">
    <source>
        <dbReference type="Proteomes" id="UP000597459"/>
    </source>
</evidence>
<proteinExistence type="predicted"/>
<dbReference type="RefSeq" id="WP_166314453.1">
    <property type="nucleotide sequence ID" value="NZ_WOTH01000011.1"/>
</dbReference>
<evidence type="ECO:0000259" key="1">
    <source>
        <dbReference type="Pfam" id="PF02514"/>
    </source>
</evidence>
<dbReference type="Proteomes" id="UP000597459">
    <property type="component" value="Unassembled WGS sequence"/>
</dbReference>
<reference evidence="2" key="1">
    <citation type="submission" date="2019-11" db="EMBL/GenBank/DDBJ databases">
        <title>Description of new Acetobacter species.</title>
        <authorList>
            <person name="Cleenwerck I."/>
            <person name="Sombolestani A.S."/>
        </authorList>
    </citation>
    <scope>NUCLEOTIDE SEQUENCE</scope>
    <source>
        <strain evidence="2">LMG 1626</strain>
    </source>
</reference>
<dbReference type="GO" id="GO:0051116">
    <property type="term" value="F:cobaltochelatase activity"/>
    <property type="evidence" value="ECO:0007669"/>
    <property type="project" value="UniProtKB-EC"/>
</dbReference>
<keyword evidence="3" id="KW-1185">Reference proteome</keyword>
<dbReference type="AlphaFoldDB" id="A0A967BCC0"/>
<name>A0A967BCC0_9PROT</name>